<dbReference type="Proteomes" id="UP000663929">
    <property type="component" value="Chromosome"/>
</dbReference>
<keyword evidence="2 3" id="KW-0663">Pyridoxal phosphate</keyword>
<dbReference type="InterPro" id="IPR015421">
    <property type="entry name" value="PyrdxlP-dep_Trfase_major"/>
</dbReference>
<dbReference type="GO" id="GO:0019346">
    <property type="term" value="P:transsulfuration"/>
    <property type="evidence" value="ECO:0007669"/>
    <property type="project" value="InterPro"/>
</dbReference>
<dbReference type="Pfam" id="PF01053">
    <property type="entry name" value="Cys_Met_Meta_PP"/>
    <property type="match status" value="1"/>
</dbReference>
<proteinExistence type="inferred from homology"/>
<dbReference type="SUPFAM" id="SSF53383">
    <property type="entry name" value="PLP-dependent transferases"/>
    <property type="match status" value="1"/>
</dbReference>
<keyword evidence="5" id="KW-1185">Reference proteome</keyword>
<comment type="similarity">
    <text evidence="3">Belongs to the trans-sulfuration enzymes family.</text>
</comment>
<dbReference type="RefSeq" id="WP_237379098.1">
    <property type="nucleotide sequence ID" value="NZ_CP071793.1"/>
</dbReference>
<dbReference type="KEGG" id="scor:J3U87_28100"/>
<evidence type="ECO:0000256" key="3">
    <source>
        <dbReference type="RuleBase" id="RU362118"/>
    </source>
</evidence>
<dbReference type="PANTHER" id="PTHR42699">
    <property type="match status" value="1"/>
</dbReference>
<evidence type="ECO:0000256" key="2">
    <source>
        <dbReference type="ARBA" id="ARBA00022898"/>
    </source>
</evidence>
<protein>
    <submittedName>
        <fullName evidence="4">PLP-dependent transferase</fullName>
    </submittedName>
</protein>
<name>A0A8A4THR0_SULCO</name>
<accession>A0A8A4THR0</accession>
<evidence type="ECO:0000256" key="1">
    <source>
        <dbReference type="ARBA" id="ARBA00001933"/>
    </source>
</evidence>
<dbReference type="PANTHER" id="PTHR42699:SF1">
    <property type="entry name" value="CYSTATHIONINE GAMMA-SYNTHASE-RELATED"/>
    <property type="match status" value="1"/>
</dbReference>
<evidence type="ECO:0000313" key="4">
    <source>
        <dbReference type="EMBL" id="QTD49466.1"/>
    </source>
</evidence>
<dbReference type="GO" id="GO:0003962">
    <property type="term" value="F:cystathionine gamma-synthase activity"/>
    <property type="evidence" value="ECO:0007669"/>
    <property type="project" value="TreeGrafter"/>
</dbReference>
<dbReference type="EMBL" id="CP071793">
    <property type="protein sequence ID" value="QTD49466.1"/>
    <property type="molecule type" value="Genomic_DNA"/>
</dbReference>
<organism evidence="4 5">
    <name type="scientific">Sulfidibacter corallicola</name>
    <dbReference type="NCBI Taxonomy" id="2818388"/>
    <lineage>
        <taxon>Bacteria</taxon>
        <taxon>Pseudomonadati</taxon>
        <taxon>Acidobacteriota</taxon>
        <taxon>Holophagae</taxon>
        <taxon>Acanthopleuribacterales</taxon>
        <taxon>Acanthopleuribacteraceae</taxon>
        <taxon>Sulfidibacter</taxon>
    </lineage>
</organism>
<dbReference type="InterPro" id="IPR000277">
    <property type="entry name" value="Cys/Met-Metab_PyrdxlP-dep_enz"/>
</dbReference>
<dbReference type="GO" id="GO:0030170">
    <property type="term" value="F:pyridoxal phosphate binding"/>
    <property type="evidence" value="ECO:0007669"/>
    <property type="project" value="InterPro"/>
</dbReference>
<reference evidence="4" key="1">
    <citation type="submission" date="2021-03" db="EMBL/GenBank/DDBJ databases">
        <title>Acanthopleuribacteraceae sp. M133.</title>
        <authorList>
            <person name="Wang G."/>
        </authorList>
    </citation>
    <scope>NUCLEOTIDE SEQUENCE</scope>
    <source>
        <strain evidence="4">M133</strain>
    </source>
</reference>
<dbReference type="Gene3D" id="3.90.1150.10">
    <property type="entry name" value="Aspartate Aminotransferase, domain 1"/>
    <property type="match status" value="1"/>
</dbReference>
<gene>
    <name evidence="4" type="ORF">J3U87_28100</name>
</gene>
<keyword evidence="4" id="KW-0808">Transferase</keyword>
<dbReference type="AlphaFoldDB" id="A0A8A4THR0"/>
<dbReference type="InterPro" id="IPR051750">
    <property type="entry name" value="Trans-sulfuration_enzymes"/>
</dbReference>
<evidence type="ECO:0000313" key="5">
    <source>
        <dbReference type="Proteomes" id="UP000663929"/>
    </source>
</evidence>
<dbReference type="Gene3D" id="3.40.640.10">
    <property type="entry name" value="Type I PLP-dependent aspartate aminotransferase-like (Major domain)"/>
    <property type="match status" value="1"/>
</dbReference>
<dbReference type="InterPro" id="IPR015424">
    <property type="entry name" value="PyrdxlP-dep_Trfase"/>
</dbReference>
<dbReference type="InterPro" id="IPR015422">
    <property type="entry name" value="PyrdxlP-dep_Trfase_small"/>
</dbReference>
<comment type="cofactor">
    <cofactor evidence="1 3">
        <name>pyridoxal 5'-phosphate</name>
        <dbReference type="ChEBI" id="CHEBI:597326"/>
    </cofactor>
</comment>
<sequence>MRDLISSPKWQGHQLGLPLPDGGHAVSVSMPHWRHVVGYEEGAEDIVNALQCGYPRFVIHPFVVALNKHLQAALARPGEACFAFPSLAVAQRAKAFLHRRSGLESRIATTPFDSVFALCFPESGFETAKSFWQHTGEIVSSRQAQSVMDRERSETGEGAEAKTAIRAMLAELSGIPSDCIWLFPTGMAAIAAIHRVCGELIPGRPSVQLGFPYVDTLKVQEKLGNGAVFLPHGHGADLKRLNALVQDGEVSAVYCECPTNPLLQTPDLAKIAHMTRPAGVPLIVDNTLDSFANINPFPHADVAVISLTKYFSGVGNVMGGALLLNPQSERFDALCTGLAATFEDLLWSEDAIVLAENGRDFRARLTRVNRTAGELCRYLKTHPAVTRVHYPEFVSRANYESLSMSSDPGFGGLFSLELVDGPSEAPRVYDALRVCKGPGLGTNFTLACPYTLLAHYGERDWAASCGVRPDLLRVSVGLEDADDLMRRFEDALAPAPIRG</sequence>